<dbReference type="NCBIfam" id="TIGR00229">
    <property type="entry name" value="sensory_box"/>
    <property type="match status" value="1"/>
</dbReference>
<gene>
    <name evidence="12" type="ORF">GRAN_2596</name>
</gene>
<dbReference type="InterPro" id="IPR043128">
    <property type="entry name" value="Rev_trsase/Diguanyl_cyclase"/>
</dbReference>
<dbReference type="GO" id="GO:1902201">
    <property type="term" value="P:negative regulation of bacterial-type flagellum-dependent cell motility"/>
    <property type="evidence" value="ECO:0007669"/>
    <property type="project" value="TreeGrafter"/>
</dbReference>
<keyword evidence="3" id="KW-1003">Cell membrane</keyword>
<protein>
    <recommendedName>
        <fullName evidence="2">diguanylate cyclase</fullName>
        <ecNumber evidence="2">2.7.7.65</ecNumber>
    </recommendedName>
</protein>
<dbReference type="PROSITE" id="PS50887">
    <property type="entry name" value="GGDEF"/>
    <property type="match status" value="1"/>
</dbReference>
<dbReference type="PROSITE" id="PS50113">
    <property type="entry name" value="PAC"/>
    <property type="match status" value="1"/>
</dbReference>
<evidence type="ECO:0000259" key="9">
    <source>
        <dbReference type="PROSITE" id="PS50112"/>
    </source>
</evidence>
<dbReference type="Gene3D" id="3.30.450.20">
    <property type="entry name" value="PAS domain"/>
    <property type="match status" value="1"/>
</dbReference>
<comment type="catalytic activity">
    <reaction evidence="7">
        <text>2 GTP = 3',3'-c-di-GMP + 2 diphosphate</text>
        <dbReference type="Rhea" id="RHEA:24898"/>
        <dbReference type="ChEBI" id="CHEBI:33019"/>
        <dbReference type="ChEBI" id="CHEBI:37565"/>
        <dbReference type="ChEBI" id="CHEBI:58805"/>
        <dbReference type="EC" id="2.7.7.65"/>
    </reaction>
</comment>
<dbReference type="Gene3D" id="3.30.70.270">
    <property type="match status" value="1"/>
</dbReference>
<dbReference type="PANTHER" id="PTHR45138">
    <property type="entry name" value="REGULATORY COMPONENTS OF SENSORY TRANSDUCTION SYSTEM"/>
    <property type="match status" value="1"/>
</dbReference>
<dbReference type="Pfam" id="PF05231">
    <property type="entry name" value="MASE1"/>
    <property type="match status" value="1"/>
</dbReference>
<dbReference type="CDD" id="cd00130">
    <property type="entry name" value="PAS"/>
    <property type="match status" value="1"/>
</dbReference>
<dbReference type="FunFam" id="3.30.70.270:FF:000001">
    <property type="entry name" value="Diguanylate cyclase domain protein"/>
    <property type="match status" value="1"/>
</dbReference>
<comment type="subcellular location">
    <subcellularLocation>
        <location evidence="1">Cell membrane</location>
        <topology evidence="1">Multi-pass membrane protein</topology>
    </subcellularLocation>
</comment>
<evidence type="ECO:0000256" key="1">
    <source>
        <dbReference type="ARBA" id="ARBA00004651"/>
    </source>
</evidence>
<evidence type="ECO:0000256" key="4">
    <source>
        <dbReference type="ARBA" id="ARBA00022692"/>
    </source>
</evidence>
<dbReference type="SMART" id="SM00086">
    <property type="entry name" value="PAC"/>
    <property type="match status" value="1"/>
</dbReference>
<evidence type="ECO:0000259" key="10">
    <source>
        <dbReference type="PROSITE" id="PS50113"/>
    </source>
</evidence>
<evidence type="ECO:0000256" key="7">
    <source>
        <dbReference type="ARBA" id="ARBA00034247"/>
    </source>
</evidence>
<keyword evidence="5 8" id="KW-1133">Transmembrane helix</keyword>
<dbReference type="InterPro" id="IPR050469">
    <property type="entry name" value="Diguanylate_Cyclase"/>
</dbReference>
<evidence type="ECO:0000256" key="6">
    <source>
        <dbReference type="ARBA" id="ARBA00023136"/>
    </source>
</evidence>
<dbReference type="InterPro" id="IPR029787">
    <property type="entry name" value="Nucleotide_cyclase"/>
</dbReference>
<dbReference type="InterPro" id="IPR035965">
    <property type="entry name" value="PAS-like_dom_sf"/>
</dbReference>
<evidence type="ECO:0000256" key="2">
    <source>
        <dbReference type="ARBA" id="ARBA00012528"/>
    </source>
</evidence>
<dbReference type="GO" id="GO:0043709">
    <property type="term" value="P:cell adhesion involved in single-species biofilm formation"/>
    <property type="evidence" value="ECO:0007669"/>
    <property type="project" value="TreeGrafter"/>
</dbReference>
<dbReference type="PANTHER" id="PTHR45138:SF9">
    <property type="entry name" value="DIGUANYLATE CYCLASE DGCM-RELATED"/>
    <property type="match status" value="1"/>
</dbReference>
<dbReference type="InterPro" id="IPR000160">
    <property type="entry name" value="GGDEF_dom"/>
</dbReference>
<feature type="transmembrane region" description="Helical" evidence="8">
    <location>
        <begin position="247"/>
        <end position="280"/>
    </location>
</feature>
<feature type="transmembrane region" description="Helical" evidence="8">
    <location>
        <begin position="121"/>
        <end position="143"/>
    </location>
</feature>
<dbReference type="GO" id="GO:0005886">
    <property type="term" value="C:plasma membrane"/>
    <property type="evidence" value="ECO:0007669"/>
    <property type="project" value="UniProtKB-SubCell"/>
</dbReference>
<name>A0A4Q0T1G6_9BACT</name>
<evidence type="ECO:0000256" key="5">
    <source>
        <dbReference type="ARBA" id="ARBA00022989"/>
    </source>
</evidence>
<dbReference type="Proteomes" id="UP000289437">
    <property type="component" value="Unassembled WGS sequence"/>
</dbReference>
<dbReference type="CDD" id="cd01949">
    <property type="entry name" value="GGDEF"/>
    <property type="match status" value="1"/>
</dbReference>
<dbReference type="SUPFAM" id="SSF55785">
    <property type="entry name" value="PYP-like sensor domain (PAS domain)"/>
    <property type="match status" value="1"/>
</dbReference>
<dbReference type="InterPro" id="IPR007895">
    <property type="entry name" value="MASE1"/>
</dbReference>
<dbReference type="InterPro" id="IPR001610">
    <property type="entry name" value="PAC"/>
</dbReference>
<dbReference type="PROSITE" id="PS50112">
    <property type="entry name" value="PAS"/>
    <property type="match status" value="1"/>
</dbReference>
<dbReference type="GO" id="GO:0052621">
    <property type="term" value="F:diguanylate cyclase activity"/>
    <property type="evidence" value="ECO:0007669"/>
    <property type="project" value="UniProtKB-EC"/>
</dbReference>
<dbReference type="Pfam" id="PF00990">
    <property type="entry name" value="GGDEF"/>
    <property type="match status" value="1"/>
</dbReference>
<feature type="transmembrane region" description="Helical" evidence="8">
    <location>
        <begin position="96"/>
        <end position="115"/>
    </location>
</feature>
<evidence type="ECO:0000256" key="8">
    <source>
        <dbReference type="SAM" id="Phobius"/>
    </source>
</evidence>
<dbReference type="AlphaFoldDB" id="A0A4Q0T1G6"/>
<organism evidence="12 13">
    <name type="scientific">Granulicella sibirica</name>
    <dbReference type="NCBI Taxonomy" id="2479048"/>
    <lineage>
        <taxon>Bacteria</taxon>
        <taxon>Pseudomonadati</taxon>
        <taxon>Acidobacteriota</taxon>
        <taxon>Terriglobia</taxon>
        <taxon>Terriglobales</taxon>
        <taxon>Acidobacteriaceae</taxon>
        <taxon>Granulicella</taxon>
    </lineage>
</organism>
<evidence type="ECO:0000259" key="11">
    <source>
        <dbReference type="PROSITE" id="PS50887"/>
    </source>
</evidence>
<feature type="transmembrane region" description="Helical" evidence="8">
    <location>
        <begin position="47"/>
        <end position="64"/>
    </location>
</feature>
<keyword evidence="13" id="KW-1185">Reference proteome</keyword>
<feature type="domain" description="GGDEF" evidence="11">
    <location>
        <begin position="499"/>
        <end position="635"/>
    </location>
</feature>
<evidence type="ECO:0000256" key="3">
    <source>
        <dbReference type="ARBA" id="ARBA00022475"/>
    </source>
</evidence>
<keyword evidence="6 8" id="KW-0472">Membrane</keyword>
<dbReference type="SUPFAM" id="SSF55073">
    <property type="entry name" value="Nucleotide cyclase"/>
    <property type="match status" value="1"/>
</dbReference>
<dbReference type="EC" id="2.7.7.65" evidence="2"/>
<dbReference type="SMART" id="SM00091">
    <property type="entry name" value="PAS"/>
    <property type="match status" value="1"/>
</dbReference>
<dbReference type="InterPro" id="IPR000014">
    <property type="entry name" value="PAS"/>
</dbReference>
<dbReference type="Pfam" id="PF08447">
    <property type="entry name" value="PAS_3"/>
    <property type="match status" value="1"/>
</dbReference>
<evidence type="ECO:0000313" key="12">
    <source>
        <dbReference type="EMBL" id="RXH55739.1"/>
    </source>
</evidence>
<dbReference type="InterPro" id="IPR000700">
    <property type="entry name" value="PAS-assoc_C"/>
</dbReference>
<dbReference type="NCBIfam" id="TIGR00254">
    <property type="entry name" value="GGDEF"/>
    <property type="match status" value="1"/>
</dbReference>
<accession>A0A4Q0T1G6</accession>
<dbReference type="EMBL" id="RDSM01000002">
    <property type="protein sequence ID" value="RXH55739.1"/>
    <property type="molecule type" value="Genomic_DNA"/>
</dbReference>
<reference evidence="13" key="2">
    <citation type="submission" date="2019-02" db="EMBL/GenBank/DDBJ databases">
        <title>Granulicella sibirica sp. nov., a psychrotolerant acidobacterium isolated from an organic soil layer in forested tundra, West Siberia.</title>
        <authorList>
            <person name="Oshkin I.Y."/>
            <person name="Kulichevskaya I.S."/>
            <person name="Rijpstra W.I.C."/>
            <person name="Sinninghe Damste J.S."/>
            <person name="Rakitin A.L."/>
            <person name="Ravin N.V."/>
            <person name="Dedysh S.N."/>
        </authorList>
    </citation>
    <scope>NUCLEOTIDE SEQUENCE [LARGE SCALE GENOMIC DNA]</scope>
    <source>
        <strain evidence="13">AF10</strain>
    </source>
</reference>
<feature type="transmembrane region" description="Helical" evidence="8">
    <location>
        <begin position="155"/>
        <end position="179"/>
    </location>
</feature>
<feature type="transmembrane region" description="Helical" evidence="8">
    <location>
        <begin position="191"/>
        <end position="212"/>
    </location>
</feature>
<proteinExistence type="predicted"/>
<keyword evidence="4 8" id="KW-0812">Transmembrane</keyword>
<reference evidence="12 13" key="1">
    <citation type="submission" date="2018-11" db="EMBL/GenBank/DDBJ databases">
        <authorList>
            <person name="Mardanov A.V."/>
            <person name="Ravin N.V."/>
            <person name="Dedysh S.N."/>
        </authorList>
    </citation>
    <scope>NUCLEOTIDE SEQUENCE [LARGE SCALE GENOMIC DNA]</scope>
    <source>
        <strain evidence="12 13">AF10</strain>
    </source>
</reference>
<feature type="domain" description="PAC" evidence="10">
    <location>
        <begin position="407"/>
        <end position="460"/>
    </location>
</feature>
<feature type="transmembrane region" description="Helical" evidence="8">
    <location>
        <begin position="224"/>
        <end position="241"/>
    </location>
</feature>
<comment type="caution">
    <text evidence="12">The sequence shown here is derived from an EMBL/GenBank/DDBJ whole genome shotgun (WGS) entry which is preliminary data.</text>
</comment>
<dbReference type="InterPro" id="IPR013655">
    <property type="entry name" value="PAS_fold_3"/>
</dbReference>
<feature type="domain" description="PAS" evidence="9">
    <location>
        <begin position="334"/>
        <end position="404"/>
    </location>
</feature>
<dbReference type="SMART" id="SM00267">
    <property type="entry name" value="GGDEF"/>
    <property type="match status" value="1"/>
</dbReference>
<feature type="transmembrane region" description="Helical" evidence="8">
    <location>
        <begin position="70"/>
        <end position="89"/>
    </location>
</feature>
<evidence type="ECO:0000313" key="13">
    <source>
        <dbReference type="Proteomes" id="UP000289437"/>
    </source>
</evidence>
<feature type="transmembrane region" description="Helical" evidence="8">
    <location>
        <begin position="292"/>
        <end position="315"/>
    </location>
</feature>
<sequence length="640" mass="70524">MIPKTSEEVSNHLYTDPSEAAEMAEQHGSTVVLKDFLTRRIPPVLRLARLAVCLACLAVTAQLLNRQSVAMTGVSLVWLSNGFLIGVLLASRRPQWPAFILLGLFVDVMVNMVLGDPPGPALYFGLCNMVEVALGALLMYRFVAEDPDLTQVRQLGSLMFGALFASSVASALASTYISFHGGRPFTHSFRFWFAADVLGIATMTPLYISFHFRKQFSRRSPPETILLFTLLCVVALGVFRMTNYPMLWFVLLFLLLLGVRLGFTASAAGLLAVTFIGGYLTTEGFGPLGRTFIGPLEAPVLIFQTFVALSMVALYTTEAAMSVNQRVMSKLSASESRFRSLAEASRDVIVLTDIQGRRKYVSPAVTEMLGWLPDELVGRNDLSTVHSDDVPKMIEMVRALRNGDQPSPLAYQALKKDGEYRWLESNSRLLLDDDTGEPSGFVFVVRDISDRRAAEEKMQEAFRAVELQAMRDGLTGVANRRLLDQTLRSNWQRGARDHTPLSLLLIDVDQFKAYNDLYGHLAGDECLRRIAEAIQTVLRRPQDLLARYGGEEFVAVLPSTSGPGAELISEIFRKTIEDLAIAHDVSPHGVVTVSLGCATVIPSIDKGENSLIQSADAALYRAKTTGRNRTRVAGDEFVIN</sequence>